<evidence type="ECO:0000259" key="2">
    <source>
        <dbReference type="Pfam" id="PF13372"/>
    </source>
</evidence>
<feature type="chain" id="PRO_5047526956" description="Alginate export domain-containing protein" evidence="1">
    <location>
        <begin position="30"/>
        <end position="571"/>
    </location>
</feature>
<feature type="domain" description="Alginate export" evidence="2">
    <location>
        <begin position="232"/>
        <end position="534"/>
    </location>
</feature>
<keyword evidence="4" id="KW-1185">Reference proteome</keyword>
<sequence length="571" mass="61444">MPYGKRFRSRGSLGLSLAAWLFSPLAVSAANAQALGPTFENRPIEVVRLALSGAVPSGPQRVAFEDRVRRALNVYPGSQLHDLMVDFGLGKVKRIPGVASASVNYVDGNTGGVAVEVSVVVGDRPQADPGRVDFPYLLQGDDSLLKLKLTAATLGYANHDAWYGRPQAFVGANPLAKGPAGAGWSSFGEAALEGGLQGIGPIGNNVYAYGSLSYLASGSVGTDLFVTGPRRHGAIEDAYAGIVTGITGDDGSRLVINLSGGRQPFQIADGMLIRITAANGFDRAALQLNPRWAADSLFLAQARYNTTKFEAFRLAPDELAAIDTHTVIAGANLETGLGTPHQLGLTYLTVPRSDYGWYTTTAQGTRQGLQVADVRYYWTPAIGASGPYAKTELALQWNDRNAFPMRAWGGYVEAGYTFNEALWRPTLSYRLSGFSGDNPATRTYERWDPLLSGGTGEEWVQGLNHYKLFQDTNLIAHRLQAILRPAPQWELVPQAWLFQAQQLNNIGGTTSTLAGHLLGYEVNLTVKYFMSRNVMFQSGLALTVPLSGVSQAVAGTTRPWFSAMSLARISF</sequence>
<evidence type="ECO:0000313" key="4">
    <source>
        <dbReference type="Proteomes" id="UP001314635"/>
    </source>
</evidence>
<dbReference type="RefSeq" id="WP_172243940.1">
    <property type="nucleotide sequence ID" value="NZ_JABFDP010000058.1"/>
</dbReference>
<dbReference type="Pfam" id="PF13372">
    <property type="entry name" value="Alginate_exp"/>
    <property type="match status" value="1"/>
</dbReference>
<feature type="signal peptide" evidence="1">
    <location>
        <begin position="1"/>
        <end position="29"/>
    </location>
</feature>
<organism evidence="3 4">
    <name type="scientific">Bradyrhizobium denitrificans</name>
    <dbReference type="NCBI Taxonomy" id="2734912"/>
    <lineage>
        <taxon>Bacteria</taxon>
        <taxon>Pseudomonadati</taxon>
        <taxon>Pseudomonadota</taxon>
        <taxon>Alphaproteobacteria</taxon>
        <taxon>Hyphomicrobiales</taxon>
        <taxon>Nitrobacteraceae</taxon>
        <taxon>Bradyrhizobium</taxon>
    </lineage>
</organism>
<name>A0ABS5GJK6_9BRAD</name>
<gene>
    <name evidence="3" type="ORF">JQ619_37800</name>
</gene>
<dbReference type="Proteomes" id="UP001314635">
    <property type="component" value="Unassembled WGS sequence"/>
</dbReference>
<evidence type="ECO:0000256" key="1">
    <source>
        <dbReference type="SAM" id="SignalP"/>
    </source>
</evidence>
<dbReference type="EMBL" id="JAFCLK010000070">
    <property type="protein sequence ID" value="MBR1141516.1"/>
    <property type="molecule type" value="Genomic_DNA"/>
</dbReference>
<dbReference type="InterPro" id="IPR025388">
    <property type="entry name" value="Alginate_export_dom"/>
</dbReference>
<proteinExistence type="predicted"/>
<accession>A0ABS5GJK6</accession>
<reference evidence="4" key="1">
    <citation type="journal article" date="2021" name="ISME J.">
        <title>Evolutionary origin and ecological implication of a unique nif island in free-living Bradyrhizobium lineages.</title>
        <authorList>
            <person name="Tao J."/>
        </authorList>
    </citation>
    <scope>NUCLEOTIDE SEQUENCE [LARGE SCALE GENOMIC DNA]</scope>
    <source>
        <strain evidence="4">SZCCT0094</strain>
    </source>
</reference>
<comment type="caution">
    <text evidence="3">The sequence shown here is derived from an EMBL/GenBank/DDBJ whole genome shotgun (WGS) entry which is preliminary data.</text>
</comment>
<keyword evidence="1" id="KW-0732">Signal</keyword>
<protein>
    <recommendedName>
        <fullName evidence="2">Alginate export domain-containing protein</fullName>
    </recommendedName>
</protein>
<evidence type="ECO:0000313" key="3">
    <source>
        <dbReference type="EMBL" id="MBR1141516.1"/>
    </source>
</evidence>